<sequence length="80" mass="9234">MWTHPLRQVSVGCGFILPIVTYIRRYMLVVISIRLKCAKKGLLLRCKGENVAKVRRFERALIRNWGTKVAKVTKSKVGYD</sequence>
<protein>
    <submittedName>
        <fullName evidence="1">Uncharacterized protein</fullName>
    </submittedName>
</protein>
<organism evidence="1 2">
    <name type="scientific">Smallanthus sonchifolius</name>
    <dbReference type="NCBI Taxonomy" id="185202"/>
    <lineage>
        <taxon>Eukaryota</taxon>
        <taxon>Viridiplantae</taxon>
        <taxon>Streptophyta</taxon>
        <taxon>Embryophyta</taxon>
        <taxon>Tracheophyta</taxon>
        <taxon>Spermatophyta</taxon>
        <taxon>Magnoliopsida</taxon>
        <taxon>eudicotyledons</taxon>
        <taxon>Gunneridae</taxon>
        <taxon>Pentapetalae</taxon>
        <taxon>asterids</taxon>
        <taxon>campanulids</taxon>
        <taxon>Asterales</taxon>
        <taxon>Asteraceae</taxon>
        <taxon>Asteroideae</taxon>
        <taxon>Heliantheae alliance</taxon>
        <taxon>Millerieae</taxon>
        <taxon>Smallanthus</taxon>
    </lineage>
</organism>
<evidence type="ECO:0000313" key="1">
    <source>
        <dbReference type="EMBL" id="KAI3826021.1"/>
    </source>
</evidence>
<keyword evidence="2" id="KW-1185">Reference proteome</keyword>
<dbReference type="EMBL" id="CM042018">
    <property type="protein sequence ID" value="KAI3826021.1"/>
    <property type="molecule type" value="Genomic_DNA"/>
</dbReference>
<evidence type="ECO:0000313" key="2">
    <source>
        <dbReference type="Proteomes" id="UP001056120"/>
    </source>
</evidence>
<gene>
    <name evidence="1" type="ORF">L1987_00062</name>
</gene>
<reference evidence="1 2" key="2">
    <citation type="journal article" date="2022" name="Mol. Ecol. Resour.">
        <title>The genomes of chicory, endive, great burdock and yacon provide insights into Asteraceae paleo-polyploidization history and plant inulin production.</title>
        <authorList>
            <person name="Fan W."/>
            <person name="Wang S."/>
            <person name="Wang H."/>
            <person name="Wang A."/>
            <person name="Jiang F."/>
            <person name="Liu H."/>
            <person name="Zhao H."/>
            <person name="Xu D."/>
            <person name="Zhang Y."/>
        </authorList>
    </citation>
    <scope>NUCLEOTIDE SEQUENCE [LARGE SCALE GENOMIC DNA]</scope>
    <source>
        <strain evidence="2">cv. Yunnan</strain>
        <tissue evidence="1">Leaves</tissue>
    </source>
</reference>
<comment type="caution">
    <text evidence="1">The sequence shown here is derived from an EMBL/GenBank/DDBJ whole genome shotgun (WGS) entry which is preliminary data.</text>
</comment>
<accession>A0ACB9K138</accession>
<dbReference type="Proteomes" id="UP001056120">
    <property type="component" value="Linkage Group LG01"/>
</dbReference>
<name>A0ACB9K138_9ASTR</name>
<reference evidence="2" key="1">
    <citation type="journal article" date="2022" name="Mol. Ecol. Resour.">
        <title>The genomes of chicory, endive, great burdock and yacon provide insights into Asteraceae palaeo-polyploidization history and plant inulin production.</title>
        <authorList>
            <person name="Fan W."/>
            <person name="Wang S."/>
            <person name="Wang H."/>
            <person name="Wang A."/>
            <person name="Jiang F."/>
            <person name="Liu H."/>
            <person name="Zhao H."/>
            <person name="Xu D."/>
            <person name="Zhang Y."/>
        </authorList>
    </citation>
    <scope>NUCLEOTIDE SEQUENCE [LARGE SCALE GENOMIC DNA]</scope>
    <source>
        <strain evidence="2">cv. Yunnan</strain>
    </source>
</reference>
<proteinExistence type="predicted"/>